<dbReference type="eggNOG" id="KOG3216">
    <property type="taxonomic scope" value="Eukaryota"/>
</dbReference>
<keyword evidence="3" id="KW-0012">Acyltransferase</keyword>
<dbReference type="InterPro" id="IPR051016">
    <property type="entry name" value="Diverse_Substrate_AcTransf"/>
</dbReference>
<dbReference type="STRING" id="28377.ENSACAP00000014555"/>
<dbReference type="Proteomes" id="UP000001646">
    <property type="component" value="Unplaced"/>
</dbReference>
<dbReference type="GeneTree" id="ENSGT00950000183121"/>
<dbReference type="HOGENOM" id="CLU_013985_41_1_1"/>
<name>H9GLJ6_ANOCA</name>
<dbReference type="Ensembl" id="ENSACAT00000014850.4">
    <property type="protein sequence ID" value="ENSACAP00000014555.4"/>
    <property type="gene ID" value="ENSACAG00000014825.4"/>
</dbReference>
<keyword evidence="2" id="KW-0808">Transferase</keyword>
<dbReference type="SUPFAM" id="SSF55729">
    <property type="entry name" value="Acyl-CoA N-acyltransferases (Nat)"/>
    <property type="match status" value="1"/>
</dbReference>
<reference evidence="5" key="1">
    <citation type="submission" date="2009-12" db="EMBL/GenBank/DDBJ databases">
        <title>The Genome Sequence of Anolis carolinensis (Green Anole Lizard).</title>
        <authorList>
            <consortium name="The Genome Sequencing Platform"/>
            <person name="Di Palma F."/>
            <person name="Alfoldi J."/>
            <person name="Heiman D."/>
            <person name="Young S."/>
            <person name="Grabherr M."/>
            <person name="Johnson J."/>
            <person name="Lander E.S."/>
            <person name="Lindblad-Toh K."/>
        </authorList>
    </citation>
    <scope>NUCLEOTIDE SEQUENCE [LARGE SCALE GENOMIC DNA]</scope>
    <source>
        <strain evidence="5">JBL SC #1</strain>
    </source>
</reference>
<evidence type="ECO:0000256" key="2">
    <source>
        <dbReference type="ARBA" id="ARBA00022679"/>
    </source>
</evidence>
<dbReference type="PANTHER" id="PTHR10545">
    <property type="entry name" value="DIAMINE N-ACETYLTRANSFERASE"/>
    <property type="match status" value="1"/>
</dbReference>
<dbReference type="GO" id="GO:0008080">
    <property type="term" value="F:N-acetyltransferase activity"/>
    <property type="evidence" value="ECO:0000318"/>
    <property type="project" value="GO_Central"/>
</dbReference>
<evidence type="ECO:0000313" key="5">
    <source>
        <dbReference type="Ensembl" id="ENSACAP00000014555.4"/>
    </source>
</evidence>
<dbReference type="PANTHER" id="PTHR10545:SF51">
    <property type="entry name" value="THIALYSINE N-EPSILON-ACETYLTRANSFERASE"/>
    <property type="match status" value="1"/>
</dbReference>
<reference evidence="5" key="2">
    <citation type="submission" date="2025-08" db="UniProtKB">
        <authorList>
            <consortium name="Ensembl"/>
        </authorList>
    </citation>
    <scope>IDENTIFICATION</scope>
</reference>
<organism evidence="5 6">
    <name type="scientific">Anolis carolinensis</name>
    <name type="common">Green anole</name>
    <name type="synonym">American chameleon</name>
    <dbReference type="NCBI Taxonomy" id="28377"/>
    <lineage>
        <taxon>Eukaryota</taxon>
        <taxon>Metazoa</taxon>
        <taxon>Chordata</taxon>
        <taxon>Craniata</taxon>
        <taxon>Vertebrata</taxon>
        <taxon>Euteleostomi</taxon>
        <taxon>Lepidosauria</taxon>
        <taxon>Squamata</taxon>
        <taxon>Bifurcata</taxon>
        <taxon>Unidentata</taxon>
        <taxon>Episquamata</taxon>
        <taxon>Toxicofera</taxon>
        <taxon>Iguania</taxon>
        <taxon>Dactyloidae</taxon>
        <taxon>Anolis</taxon>
    </lineage>
</organism>
<dbReference type="CDD" id="cd04301">
    <property type="entry name" value="NAT_SF"/>
    <property type="match status" value="1"/>
</dbReference>
<evidence type="ECO:0000256" key="1">
    <source>
        <dbReference type="ARBA" id="ARBA00008694"/>
    </source>
</evidence>
<protein>
    <recommendedName>
        <fullName evidence="4">N-acetyltransferase domain-containing protein</fullName>
    </recommendedName>
</protein>
<dbReference type="InterPro" id="IPR000182">
    <property type="entry name" value="GNAT_dom"/>
</dbReference>
<proteinExistence type="inferred from homology"/>
<feature type="domain" description="N-acetyltransferase" evidence="4">
    <location>
        <begin position="29"/>
        <end position="173"/>
    </location>
</feature>
<dbReference type="AlphaFoldDB" id="H9GLJ6"/>
<evidence type="ECO:0000256" key="3">
    <source>
        <dbReference type="ARBA" id="ARBA00023315"/>
    </source>
</evidence>
<dbReference type="Pfam" id="PF00583">
    <property type="entry name" value="Acetyltransf_1"/>
    <property type="match status" value="1"/>
</dbReference>
<dbReference type="FunFam" id="3.40.630.30:FF:000064">
    <property type="entry name" value="GNAT family acetyltransferase"/>
    <property type="match status" value="1"/>
</dbReference>
<gene>
    <name evidence="5" type="primary">LOC100561670</name>
</gene>
<dbReference type="Bgee" id="ENSACAG00000014825">
    <property type="expression patterns" value="Expressed in kidney and 4 other cell types or tissues"/>
</dbReference>
<dbReference type="InterPro" id="IPR016181">
    <property type="entry name" value="Acyl_CoA_acyltransferase"/>
</dbReference>
<evidence type="ECO:0000313" key="6">
    <source>
        <dbReference type="Proteomes" id="UP000001646"/>
    </source>
</evidence>
<dbReference type="Gene3D" id="3.40.630.30">
    <property type="match status" value="1"/>
</dbReference>
<reference evidence="5" key="3">
    <citation type="submission" date="2025-09" db="UniProtKB">
        <authorList>
            <consortium name="Ensembl"/>
        </authorList>
    </citation>
    <scope>IDENTIFICATION</scope>
</reference>
<accession>H9GLJ6</accession>
<dbReference type="PROSITE" id="PS51186">
    <property type="entry name" value="GNAT"/>
    <property type="match status" value="1"/>
</dbReference>
<keyword evidence="6" id="KW-1185">Reference proteome</keyword>
<evidence type="ECO:0000259" key="4">
    <source>
        <dbReference type="PROSITE" id="PS51186"/>
    </source>
</evidence>
<comment type="similarity">
    <text evidence="1">Belongs to the acetyltransferase family.</text>
</comment>
<sequence length="181" mass="20584">RVRLDGLWRALSPYHFHFYNGLLSFQEAAAFHKALDEVTTTPKNFQEDGFGKEPTFGCLVAELPPGEKTKGGHTIIGYQFHYLSYCTWDGPVLFGEDLYVMPDYRGKGIGTSLVNKVCQVALEKGCSQFRLFSAQWNQPAMDFYTKLGAVNVTMNEHWLVHNITEQNIRKLAEQARQMRSG</sequence>
<dbReference type="InParanoid" id="H9GLJ6"/>